<reference evidence="8" key="1">
    <citation type="journal article" date="2019" name="Int. J. Syst. Evol. Microbiol.">
        <title>The Global Catalogue of Microorganisms (GCM) 10K type strain sequencing project: providing services to taxonomists for standard genome sequencing and annotation.</title>
        <authorList>
            <consortium name="The Broad Institute Genomics Platform"/>
            <consortium name="The Broad Institute Genome Sequencing Center for Infectious Disease"/>
            <person name="Wu L."/>
            <person name="Ma J."/>
        </authorList>
    </citation>
    <scope>NUCLEOTIDE SEQUENCE [LARGE SCALE GENOMIC DNA]</scope>
    <source>
        <strain evidence="8">KCTC 23984</strain>
    </source>
</reference>
<dbReference type="Pfam" id="PF08281">
    <property type="entry name" value="Sigma70_r4_2"/>
    <property type="match status" value="1"/>
</dbReference>
<dbReference type="EMBL" id="JBHUOX010000053">
    <property type="protein sequence ID" value="MFD3003922.1"/>
    <property type="molecule type" value="Genomic_DNA"/>
</dbReference>
<keyword evidence="4" id="KW-0804">Transcription</keyword>
<keyword evidence="8" id="KW-1185">Reference proteome</keyword>
<dbReference type="InterPro" id="IPR013324">
    <property type="entry name" value="RNA_pol_sigma_r3/r4-like"/>
</dbReference>
<dbReference type="SUPFAM" id="SSF88946">
    <property type="entry name" value="Sigma2 domain of RNA polymerase sigma factors"/>
    <property type="match status" value="1"/>
</dbReference>
<dbReference type="CDD" id="cd06171">
    <property type="entry name" value="Sigma70_r4"/>
    <property type="match status" value="1"/>
</dbReference>
<dbReference type="NCBIfam" id="TIGR02937">
    <property type="entry name" value="sigma70-ECF"/>
    <property type="match status" value="1"/>
</dbReference>
<keyword evidence="3" id="KW-0731">Sigma factor</keyword>
<dbReference type="InterPro" id="IPR007627">
    <property type="entry name" value="RNA_pol_sigma70_r2"/>
</dbReference>
<dbReference type="InterPro" id="IPR013325">
    <property type="entry name" value="RNA_pol_sigma_r2"/>
</dbReference>
<evidence type="ECO:0000313" key="8">
    <source>
        <dbReference type="Proteomes" id="UP001597641"/>
    </source>
</evidence>
<comment type="caution">
    <text evidence="7">The sequence shown here is derived from an EMBL/GenBank/DDBJ whole genome shotgun (WGS) entry which is preliminary data.</text>
</comment>
<dbReference type="PANTHER" id="PTHR43133:SF62">
    <property type="entry name" value="RNA POLYMERASE SIGMA FACTOR SIGZ"/>
    <property type="match status" value="1"/>
</dbReference>
<evidence type="ECO:0000313" key="7">
    <source>
        <dbReference type="EMBL" id="MFD3003922.1"/>
    </source>
</evidence>
<evidence type="ECO:0000256" key="2">
    <source>
        <dbReference type="ARBA" id="ARBA00023015"/>
    </source>
</evidence>
<dbReference type="Proteomes" id="UP001597641">
    <property type="component" value="Unassembled WGS sequence"/>
</dbReference>
<accession>A0ABW6C4V3</accession>
<evidence type="ECO:0000256" key="4">
    <source>
        <dbReference type="ARBA" id="ARBA00023163"/>
    </source>
</evidence>
<dbReference type="RefSeq" id="WP_377492247.1">
    <property type="nucleotide sequence ID" value="NZ_JBHUOX010000053.1"/>
</dbReference>
<gene>
    <name evidence="7" type="ORF">ACFS7Z_26435</name>
</gene>
<dbReference type="PANTHER" id="PTHR43133">
    <property type="entry name" value="RNA POLYMERASE ECF-TYPE SIGMA FACTO"/>
    <property type="match status" value="1"/>
</dbReference>
<comment type="similarity">
    <text evidence="1">Belongs to the sigma-70 factor family. ECF subfamily.</text>
</comment>
<evidence type="ECO:0000259" key="6">
    <source>
        <dbReference type="Pfam" id="PF08281"/>
    </source>
</evidence>
<name>A0ABW6C4V3_9BACT</name>
<dbReference type="Gene3D" id="1.10.10.10">
    <property type="entry name" value="Winged helix-like DNA-binding domain superfamily/Winged helix DNA-binding domain"/>
    <property type="match status" value="1"/>
</dbReference>
<organism evidence="7 8">
    <name type="scientific">Pontibacter toksunensis</name>
    <dbReference type="NCBI Taxonomy" id="1332631"/>
    <lineage>
        <taxon>Bacteria</taxon>
        <taxon>Pseudomonadati</taxon>
        <taxon>Bacteroidota</taxon>
        <taxon>Cytophagia</taxon>
        <taxon>Cytophagales</taxon>
        <taxon>Hymenobacteraceae</taxon>
        <taxon>Pontibacter</taxon>
    </lineage>
</organism>
<feature type="domain" description="RNA polymerase sigma factor 70 region 4 type 2" evidence="6">
    <location>
        <begin position="125"/>
        <end position="171"/>
    </location>
</feature>
<protein>
    <submittedName>
        <fullName evidence="7">RNA polymerase sigma factor</fullName>
    </submittedName>
</protein>
<dbReference type="Pfam" id="PF04542">
    <property type="entry name" value="Sigma70_r2"/>
    <property type="match status" value="1"/>
</dbReference>
<dbReference type="InterPro" id="IPR013249">
    <property type="entry name" value="RNA_pol_sigma70_r4_t2"/>
</dbReference>
<dbReference type="Gene3D" id="1.10.1740.10">
    <property type="match status" value="1"/>
</dbReference>
<evidence type="ECO:0000256" key="1">
    <source>
        <dbReference type="ARBA" id="ARBA00010641"/>
    </source>
</evidence>
<dbReference type="InterPro" id="IPR039425">
    <property type="entry name" value="RNA_pol_sigma-70-like"/>
</dbReference>
<sequence length="207" mass="23483">MCHTKRIEEQELVRRLQLRDQAAASVLYEYYAPALLGVITRIVRSEQTAEDVMQECFIKVWASVGSYDSMKGRLFTWLINIARHAAVDAVRSPHYRNSQHALEVKEEMSSCPPCSTDGMDAELLARTLRPEYREVIDLLYFGGYSHKEAAEKLSLPLGTVKTRARKAILQLRILFNPVPSTFPFQPASGKEDCKAGLLNSRSCFTRK</sequence>
<evidence type="ECO:0000259" key="5">
    <source>
        <dbReference type="Pfam" id="PF04542"/>
    </source>
</evidence>
<dbReference type="InterPro" id="IPR014284">
    <property type="entry name" value="RNA_pol_sigma-70_dom"/>
</dbReference>
<feature type="domain" description="RNA polymerase sigma-70 region 2" evidence="5">
    <location>
        <begin position="27"/>
        <end position="92"/>
    </location>
</feature>
<dbReference type="SUPFAM" id="SSF88659">
    <property type="entry name" value="Sigma3 and sigma4 domains of RNA polymerase sigma factors"/>
    <property type="match status" value="1"/>
</dbReference>
<dbReference type="InterPro" id="IPR036388">
    <property type="entry name" value="WH-like_DNA-bd_sf"/>
</dbReference>
<proteinExistence type="inferred from homology"/>
<evidence type="ECO:0000256" key="3">
    <source>
        <dbReference type="ARBA" id="ARBA00023082"/>
    </source>
</evidence>
<keyword evidence="2" id="KW-0805">Transcription regulation</keyword>